<proteinExistence type="predicted"/>
<feature type="non-terminal residue" evidence="1">
    <location>
        <position position="1"/>
    </location>
</feature>
<sequence length="86" mass="9997">MLRAPSSSWWSKTFGSSGRVFVVENRFKRRYYVARDEEELDVFIRTMGEVRREYIKVAMGHSLVSGSATVSSWDTRASSQWSRKGR</sequence>
<evidence type="ECO:0000313" key="2">
    <source>
        <dbReference type="Proteomes" id="UP001165082"/>
    </source>
</evidence>
<accession>A0A9W7G662</accession>
<comment type="caution">
    <text evidence="1">The sequence shown here is derived from an EMBL/GenBank/DDBJ whole genome shotgun (WGS) entry which is preliminary data.</text>
</comment>
<protein>
    <submittedName>
        <fullName evidence="1">Uncharacterized protein</fullName>
    </submittedName>
</protein>
<keyword evidence="2" id="KW-1185">Reference proteome</keyword>
<dbReference type="AlphaFoldDB" id="A0A9W7G662"/>
<dbReference type="Proteomes" id="UP001165082">
    <property type="component" value="Unassembled WGS sequence"/>
</dbReference>
<reference evidence="1" key="1">
    <citation type="submission" date="2022-07" db="EMBL/GenBank/DDBJ databases">
        <title>Genome analysis of Parmales, a sister group of diatoms, reveals the evolutionary specialization of diatoms from phago-mixotrophs to photoautotrophs.</title>
        <authorList>
            <person name="Ban H."/>
            <person name="Sato S."/>
            <person name="Yoshikawa S."/>
            <person name="Kazumasa Y."/>
            <person name="Nakamura Y."/>
            <person name="Ichinomiya M."/>
            <person name="Saitoh K."/>
            <person name="Sato N."/>
            <person name="Blanc-Mathieu R."/>
            <person name="Endo H."/>
            <person name="Kuwata A."/>
            <person name="Ogata H."/>
        </authorList>
    </citation>
    <scope>NUCLEOTIDE SEQUENCE</scope>
</reference>
<dbReference type="EMBL" id="BRXZ01007972">
    <property type="protein sequence ID" value="GMI37355.1"/>
    <property type="molecule type" value="Genomic_DNA"/>
</dbReference>
<name>A0A9W7G662_9STRA</name>
<gene>
    <name evidence="1" type="ORF">TrRE_jg3817</name>
</gene>
<organism evidence="1 2">
    <name type="scientific">Triparma retinervis</name>
    <dbReference type="NCBI Taxonomy" id="2557542"/>
    <lineage>
        <taxon>Eukaryota</taxon>
        <taxon>Sar</taxon>
        <taxon>Stramenopiles</taxon>
        <taxon>Ochrophyta</taxon>
        <taxon>Bolidophyceae</taxon>
        <taxon>Parmales</taxon>
        <taxon>Triparmaceae</taxon>
        <taxon>Triparma</taxon>
    </lineage>
</organism>
<evidence type="ECO:0000313" key="1">
    <source>
        <dbReference type="EMBL" id="GMI37355.1"/>
    </source>
</evidence>